<dbReference type="RefSeq" id="WP_151649666.1">
    <property type="nucleotide sequence ID" value="NZ_CP044543.1"/>
</dbReference>
<accession>A0A5P6PCY6</accession>
<keyword evidence="2" id="KW-0809">Transit peptide</keyword>
<dbReference type="InterPro" id="IPR042272">
    <property type="entry name" value="ATP12_ATP_synth-F1-assembly_N"/>
</dbReference>
<dbReference type="EMBL" id="CP044543">
    <property type="protein sequence ID" value="QFI76177.1"/>
    <property type="molecule type" value="Genomic_DNA"/>
</dbReference>
<evidence type="ECO:0000256" key="4">
    <source>
        <dbReference type="SAM" id="MobiDB-lite"/>
    </source>
</evidence>
<evidence type="ECO:0000256" key="1">
    <source>
        <dbReference type="ARBA" id="ARBA00008231"/>
    </source>
</evidence>
<dbReference type="PANTHER" id="PTHR21013">
    <property type="entry name" value="ATP SYNTHASE MITOCHONDRIAL F1 COMPLEX ASSEMBLY FACTOR 2/ATP12 PROTEIN, MITOCHONDRIAL PRECURSOR"/>
    <property type="match status" value="1"/>
</dbReference>
<feature type="compositionally biased region" description="Basic and acidic residues" evidence="4">
    <location>
        <begin position="1"/>
        <end position="20"/>
    </location>
</feature>
<dbReference type="GO" id="GO:0043461">
    <property type="term" value="P:proton-transporting ATP synthase complex assembly"/>
    <property type="evidence" value="ECO:0007669"/>
    <property type="project" value="InterPro"/>
</dbReference>
<dbReference type="Proteomes" id="UP000325641">
    <property type="component" value="Chromosome"/>
</dbReference>
<dbReference type="PANTHER" id="PTHR21013:SF10">
    <property type="entry name" value="ATP SYNTHASE MITOCHONDRIAL F1 COMPLEX ASSEMBLY FACTOR 2"/>
    <property type="match status" value="1"/>
</dbReference>
<dbReference type="KEGG" id="bbet:F8237_29530"/>
<dbReference type="AlphaFoldDB" id="A0A5P6PCY6"/>
<protein>
    <submittedName>
        <fullName evidence="5">ATPase</fullName>
    </submittedName>
</protein>
<evidence type="ECO:0000256" key="3">
    <source>
        <dbReference type="ARBA" id="ARBA00023186"/>
    </source>
</evidence>
<dbReference type="SUPFAM" id="SSF160909">
    <property type="entry name" value="ATP12-like"/>
    <property type="match status" value="1"/>
</dbReference>
<reference evidence="6" key="1">
    <citation type="submission" date="2019-10" db="EMBL/GenBank/DDBJ databases">
        <title>Complete Genome Sequence of Bradyrhizobium betae type strain PL7HG1T.</title>
        <authorList>
            <person name="Bromfield E.S.P."/>
            <person name="Cloutier S."/>
        </authorList>
    </citation>
    <scope>NUCLEOTIDE SEQUENCE [LARGE SCALE GENOMIC DNA]</scope>
    <source>
        <strain evidence="6">PL7HG1</strain>
    </source>
</reference>
<proteinExistence type="inferred from homology"/>
<evidence type="ECO:0000313" key="5">
    <source>
        <dbReference type="EMBL" id="QFI76177.1"/>
    </source>
</evidence>
<keyword evidence="3" id="KW-0143">Chaperone</keyword>
<gene>
    <name evidence="5" type="ORF">F8237_29530</name>
</gene>
<dbReference type="Pfam" id="PF07542">
    <property type="entry name" value="ATP12"/>
    <property type="match status" value="1"/>
</dbReference>
<evidence type="ECO:0000313" key="6">
    <source>
        <dbReference type="Proteomes" id="UP000325641"/>
    </source>
</evidence>
<comment type="similarity">
    <text evidence="1">Belongs to the ATP12 family.</text>
</comment>
<dbReference type="InterPro" id="IPR011419">
    <property type="entry name" value="ATP12_ATP_synth-F1-assembly"/>
</dbReference>
<sequence>MRELFDEAAVRSARDPRESVRQSARTPQRKRFYKEAGATETEGGFAITLDGKPIRTPSGRQVVIPSRALADAVAAEWAAQGETIDPVTMPLTRIANSVVEGVVDRVELVTDDLAKYFESDLLFYRAGHPEGLVAREAAHWDPLLFWAAETLGAHFILSEGIMHVKQPDEAIQAARGALPGDAWSVAALHVVTTLTGSALLALALAHGVHDAGQVWAAAHVDEDWNAEKWGVDEEAAARRAARLRDFEAAVAVLAAVKPAAAKGP</sequence>
<feature type="region of interest" description="Disordered" evidence="4">
    <location>
        <begin position="1"/>
        <end position="29"/>
    </location>
</feature>
<dbReference type="Gene3D" id="3.30.2180.10">
    <property type="entry name" value="ATP12-like"/>
    <property type="match status" value="1"/>
</dbReference>
<evidence type="ECO:0000256" key="2">
    <source>
        <dbReference type="ARBA" id="ARBA00022946"/>
    </source>
</evidence>
<dbReference type="OrthoDB" id="9797825at2"/>
<dbReference type="InterPro" id="IPR023335">
    <property type="entry name" value="ATP12_ortho_dom_sf"/>
</dbReference>
<name>A0A5P6PCY6_9BRAD</name>
<dbReference type="Gene3D" id="1.10.3580.10">
    <property type="entry name" value="ATP12 ATPase"/>
    <property type="match status" value="1"/>
</dbReference>
<organism evidence="5 6">
    <name type="scientific">Bradyrhizobium betae</name>
    <dbReference type="NCBI Taxonomy" id="244734"/>
    <lineage>
        <taxon>Bacteria</taxon>
        <taxon>Pseudomonadati</taxon>
        <taxon>Pseudomonadota</taxon>
        <taxon>Alphaproteobacteria</taxon>
        <taxon>Hyphomicrobiales</taxon>
        <taxon>Nitrobacteraceae</taxon>
        <taxon>Bradyrhizobium</taxon>
    </lineage>
</organism>